<dbReference type="EMBL" id="JASPKZ010001994">
    <property type="protein sequence ID" value="KAJ9596347.1"/>
    <property type="molecule type" value="Genomic_DNA"/>
</dbReference>
<dbReference type="GO" id="GO:0005615">
    <property type="term" value="C:extracellular space"/>
    <property type="evidence" value="ECO:0007669"/>
    <property type="project" value="TreeGrafter"/>
</dbReference>
<proteinExistence type="inferred from homology"/>
<dbReference type="Pfam" id="PF02244">
    <property type="entry name" value="Propep_M14"/>
    <property type="match status" value="1"/>
</dbReference>
<name>A0AAD8ACA1_DIPPU</name>
<dbReference type="InterPro" id="IPR057246">
    <property type="entry name" value="CARBOXYPEPT_ZN_1"/>
</dbReference>
<dbReference type="PROSITE" id="PS00132">
    <property type="entry name" value="CARBOXYPEPT_ZN_1"/>
    <property type="match status" value="1"/>
</dbReference>
<dbReference type="Gene3D" id="3.40.630.10">
    <property type="entry name" value="Zn peptidases"/>
    <property type="match status" value="1"/>
</dbReference>
<keyword evidence="5" id="KW-0479">Metal-binding</keyword>
<dbReference type="GO" id="GO:0004181">
    <property type="term" value="F:metallocarboxypeptidase activity"/>
    <property type="evidence" value="ECO:0007669"/>
    <property type="project" value="InterPro"/>
</dbReference>
<dbReference type="PRINTS" id="PR00765">
    <property type="entry name" value="CRBOXYPTASEA"/>
</dbReference>
<dbReference type="PANTHER" id="PTHR11705:SF140">
    <property type="entry name" value="FI02848P-RELATED"/>
    <property type="match status" value="1"/>
</dbReference>
<dbReference type="SUPFAM" id="SSF53187">
    <property type="entry name" value="Zn-dependent exopeptidases"/>
    <property type="match status" value="1"/>
</dbReference>
<evidence type="ECO:0000256" key="8">
    <source>
        <dbReference type="ARBA" id="ARBA00022833"/>
    </source>
</evidence>
<evidence type="ECO:0000256" key="10">
    <source>
        <dbReference type="ARBA" id="ARBA00023157"/>
    </source>
</evidence>
<keyword evidence="9" id="KW-0482">Metalloprotease</keyword>
<dbReference type="AlphaFoldDB" id="A0AAD8ACA1"/>
<dbReference type="InterPro" id="IPR036990">
    <property type="entry name" value="M14A-like_propep"/>
</dbReference>
<keyword evidence="6" id="KW-0732">Signal</keyword>
<dbReference type="PROSITE" id="PS52035">
    <property type="entry name" value="PEPTIDASE_M14"/>
    <property type="match status" value="1"/>
</dbReference>
<keyword evidence="8" id="KW-0862">Zinc</keyword>
<dbReference type="GO" id="GO:0006508">
    <property type="term" value="P:proteolysis"/>
    <property type="evidence" value="ECO:0007669"/>
    <property type="project" value="UniProtKB-KW"/>
</dbReference>
<dbReference type="Proteomes" id="UP001233999">
    <property type="component" value="Unassembled WGS sequence"/>
</dbReference>
<dbReference type="SMART" id="SM00631">
    <property type="entry name" value="Zn_pept"/>
    <property type="match status" value="1"/>
</dbReference>
<evidence type="ECO:0000259" key="12">
    <source>
        <dbReference type="PROSITE" id="PS52035"/>
    </source>
</evidence>
<reference evidence="13" key="1">
    <citation type="journal article" date="2023" name="IScience">
        <title>Live-bearing cockroach genome reveals convergent evolutionary mechanisms linked to viviparity in insects and beyond.</title>
        <authorList>
            <person name="Fouks B."/>
            <person name="Harrison M.C."/>
            <person name="Mikhailova A.A."/>
            <person name="Marchal E."/>
            <person name="English S."/>
            <person name="Carruthers M."/>
            <person name="Jennings E.C."/>
            <person name="Chiamaka E.L."/>
            <person name="Frigard R.A."/>
            <person name="Pippel M."/>
            <person name="Attardo G.M."/>
            <person name="Benoit J.B."/>
            <person name="Bornberg-Bauer E."/>
            <person name="Tobe S.S."/>
        </authorList>
    </citation>
    <scope>NUCLEOTIDE SEQUENCE</scope>
    <source>
        <strain evidence="13">Stay&amp;Tobe</strain>
    </source>
</reference>
<evidence type="ECO:0000256" key="6">
    <source>
        <dbReference type="ARBA" id="ARBA00022729"/>
    </source>
</evidence>
<comment type="cofactor">
    <cofactor evidence="1">
        <name>Zn(2+)</name>
        <dbReference type="ChEBI" id="CHEBI:29105"/>
    </cofactor>
</comment>
<evidence type="ECO:0000256" key="9">
    <source>
        <dbReference type="ARBA" id="ARBA00023049"/>
    </source>
</evidence>
<keyword evidence="10" id="KW-1015">Disulfide bond</keyword>
<evidence type="ECO:0000256" key="4">
    <source>
        <dbReference type="ARBA" id="ARBA00022670"/>
    </source>
</evidence>
<organism evidence="13 14">
    <name type="scientific">Diploptera punctata</name>
    <name type="common">Pacific beetle cockroach</name>
    <dbReference type="NCBI Taxonomy" id="6984"/>
    <lineage>
        <taxon>Eukaryota</taxon>
        <taxon>Metazoa</taxon>
        <taxon>Ecdysozoa</taxon>
        <taxon>Arthropoda</taxon>
        <taxon>Hexapoda</taxon>
        <taxon>Insecta</taxon>
        <taxon>Pterygota</taxon>
        <taxon>Neoptera</taxon>
        <taxon>Polyneoptera</taxon>
        <taxon>Dictyoptera</taxon>
        <taxon>Blattodea</taxon>
        <taxon>Blaberoidea</taxon>
        <taxon>Blaberidae</taxon>
        <taxon>Diplopterinae</taxon>
        <taxon>Diploptera</taxon>
    </lineage>
</organism>
<feature type="domain" description="Peptidase M14" evidence="12">
    <location>
        <begin position="117"/>
        <end position="405"/>
    </location>
</feature>
<evidence type="ECO:0000313" key="14">
    <source>
        <dbReference type="Proteomes" id="UP001233999"/>
    </source>
</evidence>
<dbReference type="PANTHER" id="PTHR11705">
    <property type="entry name" value="PROTEASE FAMILY M14 CARBOXYPEPTIDASE A,B"/>
    <property type="match status" value="1"/>
</dbReference>
<dbReference type="Gene3D" id="3.30.70.340">
    <property type="entry name" value="Metallocarboxypeptidase-like"/>
    <property type="match status" value="1"/>
</dbReference>
<protein>
    <recommendedName>
        <fullName evidence="12">Peptidase M14 domain-containing protein</fullName>
    </recommendedName>
</protein>
<dbReference type="SUPFAM" id="SSF54897">
    <property type="entry name" value="Protease propeptides/inhibitors"/>
    <property type="match status" value="1"/>
</dbReference>
<evidence type="ECO:0000256" key="5">
    <source>
        <dbReference type="ARBA" id="ARBA00022723"/>
    </source>
</evidence>
<evidence type="ECO:0000256" key="7">
    <source>
        <dbReference type="ARBA" id="ARBA00022801"/>
    </source>
</evidence>
<gene>
    <name evidence="13" type="ORF">L9F63_012622</name>
</gene>
<comment type="similarity">
    <text evidence="2 11">Belongs to the peptidase M14 family.</text>
</comment>
<dbReference type="GO" id="GO:0008270">
    <property type="term" value="F:zinc ion binding"/>
    <property type="evidence" value="ECO:0007669"/>
    <property type="project" value="InterPro"/>
</dbReference>
<keyword evidence="3" id="KW-0121">Carboxypeptidase</keyword>
<evidence type="ECO:0000313" key="13">
    <source>
        <dbReference type="EMBL" id="KAJ9596347.1"/>
    </source>
</evidence>
<accession>A0AAD8ACA1</accession>
<dbReference type="InterPro" id="IPR000834">
    <property type="entry name" value="Peptidase_M14"/>
</dbReference>
<keyword evidence="7" id="KW-0378">Hydrolase</keyword>
<reference evidence="13" key="2">
    <citation type="submission" date="2023-05" db="EMBL/GenBank/DDBJ databases">
        <authorList>
            <person name="Fouks B."/>
        </authorList>
    </citation>
    <scope>NUCLEOTIDE SEQUENCE</scope>
    <source>
        <strain evidence="13">Stay&amp;Tobe</strain>
        <tissue evidence="13">Testes</tissue>
    </source>
</reference>
<evidence type="ECO:0000256" key="1">
    <source>
        <dbReference type="ARBA" id="ARBA00001947"/>
    </source>
</evidence>
<dbReference type="InterPro" id="IPR003146">
    <property type="entry name" value="M14A_act_pep"/>
</dbReference>
<dbReference type="Pfam" id="PF00246">
    <property type="entry name" value="Peptidase_M14"/>
    <property type="match status" value="1"/>
</dbReference>
<keyword evidence="4" id="KW-0645">Protease</keyword>
<feature type="active site" description="Proton donor/acceptor" evidence="11">
    <location>
        <position position="372"/>
    </location>
</feature>
<keyword evidence="14" id="KW-1185">Reference proteome</keyword>
<evidence type="ECO:0000256" key="11">
    <source>
        <dbReference type="PROSITE-ProRule" id="PRU01379"/>
    </source>
</evidence>
<dbReference type="FunFam" id="3.40.630.10:FF:000084">
    <property type="entry name" value="Carboxypeptidase B2"/>
    <property type="match status" value="1"/>
</dbReference>
<comment type="caution">
    <text evidence="13">The sequence shown here is derived from an EMBL/GenBank/DDBJ whole genome shotgun (WGS) entry which is preliminary data.</text>
</comment>
<evidence type="ECO:0000256" key="3">
    <source>
        <dbReference type="ARBA" id="ARBA00022645"/>
    </source>
</evidence>
<sequence>MKTTLFLSYVCVLQISLCHIKNYTGYKLYHVKPSVNQYEKLKHLNEEEGYDFWTQYHDRSIEILVAPFKQREFQSLLDKLGVEAELKVEDLYKHFVKVQMAEKKKQRSEPGMSPFDQYLDYQQMCNYTQSLQEKYPGIINVSSFGKSYEGRDLQVVRVTRCKNHCPVMLIEAGTHAREWIGPATALYIIHQLVENNTNNNLVNGLDWRIIFLLNPDGYEYSRNHDHVWRKTRSKQENGCFGVDGNRNYDIHWAEVGAVTTKPCSSTYPGHEPFSENETRALKNYVLGLKGKAKFYLSLHSYGNYILLPWGYTSEKPDDIELLKDLAEIVGDSFSKNNTYFIGSPPELLYAAGGSSQDYMKAVLDIKYSFTMELTKTEWGFFIPSTHILSIMPEVYIAISEFAKGMLNTYPN</sequence>
<evidence type="ECO:0000256" key="2">
    <source>
        <dbReference type="ARBA" id="ARBA00005988"/>
    </source>
</evidence>